<sequence>MNLLTDEINEVMRTVMKKLMERKVNHNVHVGLDGTVGTRRADCVRNALPVRTLLGTYNHRITHAELRDDLLDRRAHLQLQVAA</sequence>
<evidence type="ECO:0000313" key="3">
    <source>
        <dbReference type="Proteomes" id="UP000514411"/>
    </source>
</evidence>
<dbReference type="AlphaFoldDB" id="A0A8E4ES52"/>
<dbReference type="RefSeq" id="WP_047124378.1">
    <property type="nucleotide sequence ID" value="NZ_CP168206.1"/>
</dbReference>
<proteinExistence type="predicted"/>
<organism evidence="1">
    <name type="scientific">Xanthomonas campestris pv. juglandis</name>
    <name type="common">Xanthomonas arboricola pv. juglandis</name>
    <dbReference type="NCBI Taxonomy" id="195709"/>
    <lineage>
        <taxon>Bacteria</taxon>
        <taxon>Pseudomonadati</taxon>
        <taxon>Pseudomonadota</taxon>
        <taxon>Gammaproteobacteria</taxon>
        <taxon>Lysobacterales</taxon>
        <taxon>Lysobacteraceae</taxon>
        <taxon>Xanthomonas</taxon>
    </lineage>
</organism>
<accession>A0A8E4ES52</accession>
<evidence type="ECO:0000313" key="1">
    <source>
        <dbReference type="EMBL" id="CAD0329399.1"/>
    </source>
</evidence>
<reference evidence="1 3" key="1">
    <citation type="submission" date="2020-07" db="EMBL/GenBank/DDBJ databases">
        <authorList>
            <person name="Teixeira M."/>
        </authorList>
    </citation>
    <scope>NUCLEOTIDE SEQUENCE</scope>
    <source>
        <strain evidence="2">3</strain>
        <strain evidence="1">Xanthomonas arboricola pv. juglandis CPBF 427</strain>
    </source>
</reference>
<protein>
    <submittedName>
        <fullName evidence="1">Uncharacterized protein</fullName>
    </submittedName>
</protein>
<name>A0A8E4ES52_XANCJ</name>
<dbReference type="EMBL" id="LR824643">
    <property type="protein sequence ID" value="CAD0329399.1"/>
    <property type="molecule type" value="Genomic_DNA"/>
</dbReference>
<gene>
    <name evidence="2" type="ORF">XSP_002322</name>
    <name evidence="1" type="ORF">XSP_002345</name>
</gene>
<evidence type="ECO:0000313" key="2">
    <source>
        <dbReference type="EMBL" id="CAD1792659.1"/>
    </source>
</evidence>
<dbReference type="EMBL" id="LR861807">
    <property type="protein sequence ID" value="CAD1792659.1"/>
    <property type="molecule type" value="Genomic_DNA"/>
</dbReference>
<dbReference type="Proteomes" id="UP000514411">
    <property type="component" value="Chromosome"/>
</dbReference>